<proteinExistence type="inferred from homology"/>
<evidence type="ECO:0000256" key="6">
    <source>
        <dbReference type="ARBA" id="ARBA00023136"/>
    </source>
</evidence>
<gene>
    <name evidence="9" type="ORF">EDC14_1004232</name>
</gene>
<dbReference type="Gene3D" id="1.10.3720.10">
    <property type="entry name" value="MetI-like"/>
    <property type="match status" value="1"/>
</dbReference>
<dbReference type="EMBL" id="SLUN01000004">
    <property type="protein sequence ID" value="TCL74294.1"/>
    <property type="molecule type" value="Genomic_DNA"/>
</dbReference>
<dbReference type="PANTHER" id="PTHR43744">
    <property type="entry name" value="ABC TRANSPORTER PERMEASE PROTEIN MG189-RELATED-RELATED"/>
    <property type="match status" value="1"/>
</dbReference>
<feature type="transmembrane region" description="Helical" evidence="7">
    <location>
        <begin position="252"/>
        <end position="273"/>
    </location>
</feature>
<keyword evidence="5 7" id="KW-1133">Transmembrane helix</keyword>
<dbReference type="CDD" id="cd06261">
    <property type="entry name" value="TM_PBP2"/>
    <property type="match status" value="1"/>
</dbReference>
<comment type="similarity">
    <text evidence="7">Belongs to the binding-protein-dependent transport system permease family.</text>
</comment>
<evidence type="ECO:0000256" key="4">
    <source>
        <dbReference type="ARBA" id="ARBA00022692"/>
    </source>
</evidence>
<evidence type="ECO:0000313" key="10">
    <source>
        <dbReference type="Proteomes" id="UP000295008"/>
    </source>
</evidence>
<feature type="transmembrane region" description="Helical" evidence="7">
    <location>
        <begin position="90"/>
        <end position="109"/>
    </location>
</feature>
<keyword evidence="3" id="KW-1003">Cell membrane</keyword>
<comment type="subcellular location">
    <subcellularLocation>
        <location evidence="1 7">Cell membrane</location>
        <topology evidence="1 7">Multi-pass membrane protein</topology>
    </subcellularLocation>
</comment>
<reference evidence="9 10" key="1">
    <citation type="submission" date="2019-03" db="EMBL/GenBank/DDBJ databases">
        <title>Genomic Encyclopedia of Type Strains, Phase IV (KMG-IV): sequencing the most valuable type-strain genomes for metagenomic binning, comparative biology and taxonomic classification.</title>
        <authorList>
            <person name="Goeker M."/>
        </authorList>
    </citation>
    <scope>NUCLEOTIDE SEQUENCE [LARGE SCALE GENOMIC DNA]</scope>
    <source>
        <strain evidence="9 10">LX-B</strain>
    </source>
</reference>
<feature type="domain" description="ABC transmembrane type-1" evidence="8">
    <location>
        <begin position="84"/>
        <end position="273"/>
    </location>
</feature>
<dbReference type="PROSITE" id="PS50928">
    <property type="entry name" value="ABC_TM1"/>
    <property type="match status" value="1"/>
</dbReference>
<organism evidence="9 10">
    <name type="scientific">Hydrogenispora ethanolica</name>
    <dbReference type="NCBI Taxonomy" id="1082276"/>
    <lineage>
        <taxon>Bacteria</taxon>
        <taxon>Bacillati</taxon>
        <taxon>Bacillota</taxon>
        <taxon>Hydrogenispora</taxon>
    </lineage>
</organism>
<dbReference type="PANTHER" id="PTHR43744:SF12">
    <property type="entry name" value="ABC TRANSPORTER PERMEASE PROTEIN MG189-RELATED"/>
    <property type="match status" value="1"/>
</dbReference>
<dbReference type="GO" id="GO:0005886">
    <property type="term" value="C:plasma membrane"/>
    <property type="evidence" value="ECO:0007669"/>
    <property type="project" value="UniProtKB-SubCell"/>
</dbReference>
<keyword evidence="2 7" id="KW-0813">Transport</keyword>
<comment type="caution">
    <text evidence="9">The sequence shown here is derived from an EMBL/GenBank/DDBJ whole genome shotgun (WGS) entry which is preliminary data.</text>
</comment>
<keyword evidence="4 7" id="KW-0812">Transmembrane</keyword>
<evidence type="ECO:0000256" key="7">
    <source>
        <dbReference type="RuleBase" id="RU363032"/>
    </source>
</evidence>
<evidence type="ECO:0000256" key="2">
    <source>
        <dbReference type="ARBA" id="ARBA00022448"/>
    </source>
</evidence>
<dbReference type="Proteomes" id="UP000295008">
    <property type="component" value="Unassembled WGS sequence"/>
</dbReference>
<evidence type="ECO:0000256" key="1">
    <source>
        <dbReference type="ARBA" id="ARBA00004651"/>
    </source>
</evidence>
<name>A0A4R1S5J1_HYDET</name>
<feature type="transmembrane region" description="Helical" evidence="7">
    <location>
        <begin position="121"/>
        <end position="143"/>
    </location>
</feature>
<evidence type="ECO:0000313" key="9">
    <source>
        <dbReference type="EMBL" id="TCL74294.1"/>
    </source>
</evidence>
<evidence type="ECO:0000256" key="3">
    <source>
        <dbReference type="ARBA" id="ARBA00022475"/>
    </source>
</evidence>
<evidence type="ECO:0000256" key="5">
    <source>
        <dbReference type="ARBA" id="ARBA00022989"/>
    </source>
</evidence>
<feature type="transmembrane region" description="Helical" evidence="7">
    <location>
        <begin position="155"/>
        <end position="174"/>
    </location>
</feature>
<feature type="transmembrane region" description="Helical" evidence="7">
    <location>
        <begin position="195"/>
        <end position="216"/>
    </location>
</feature>
<evidence type="ECO:0000259" key="8">
    <source>
        <dbReference type="PROSITE" id="PS50928"/>
    </source>
</evidence>
<dbReference type="InterPro" id="IPR035906">
    <property type="entry name" value="MetI-like_sf"/>
</dbReference>
<dbReference type="Pfam" id="PF00528">
    <property type="entry name" value="BPD_transp_1"/>
    <property type="match status" value="1"/>
</dbReference>
<dbReference type="AlphaFoldDB" id="A0A4R1S5J1"/>
<dbReference type="GO" id="GO:0055085">
    <property type="term" value="P:transmembrane transport"/>
    <property type="evidence" value="ECO:0007669"/>
    <property type="project" value="InterPro"/>
</dbReference>
<protein>
    <submittedName>
        <fullName evidence="9">Carbohydrate ABC transporter membrane protein 2 (CUT1 family)</fullName>
    </submittedName>
</protein>
<keyword evidence="6 7" id="KW-0472">Membrane</keyword>
<sequence length="288" mass="32592">MAVKTVTPAGYDARQQLARLRKIIAYLVLGIGSMIMILPFIWAVGASLKTYSEIFTNPYSLFPKRWMFGNYLQVFKVVPFHLYFLNTLKITFFSVLGTLITCAVAAYSFARLRFPGREQIFMAYLATLMVPRQVTLIPTFILMKWLGLLDNHLSLILPGMFSAYGTFLLRQFFLTIPHELEEAAIIDGCGFFRRFSLIIIPLAKPALATLAIFTMMNQWNDFLYPMVFLNSEQNRTLTLGLSIFRGDVDVQWNLLMTAATLSLVPVVAAFLSAQRFFVEGIAMTGLKG</sequence>
<keyword evidence="10" id="KW-1185">Reference proteome</keyword>
<feature type="transmembrane region" description="Helical" evidence="7">
    <location>
        <begin position="23"/>
        <end position="45"/>
    </location>
</feature>
<dbReference type="RefSeq" id="WP_243662819.1">
    <property type="nucleotide sequence ID" value="NZ_SLUN01000004.1"/>
</dbReference>
<dbReference type="SUPFAM" id="SSF161098">
    <property type="entry name" value="MetI-like"/>
    <property type="match status" value="1"/>
</dbReference>
<dbReference type="InterPro" id="IPR000515">
    <property type="entry name" value="MetI-like"/>
</dbReference>
<accession>A0A4R1S5J1</accession>